<keyword evidence="5" id="KW-1185">Reference proteome</keyword>
<dbReference type="AlphaFoldDB" id="A0AAV1I2K3"/>
<name>A0AAV1I2K3_9CHLO</name>
<dbReference type="SUPFAM" id="SSF55347">
    <property type="entry name" value="Glyceraldehyde-3-phosphate dehydrogenase-like, C-terminal domain"/>
    <property type="match status" value="1"/>
</dbReference>
<evidence type="ECO:0000259" key="3">
    <source>
        <dbReference type="Pfam" id="PF22725"/>
    </source>
</evidence>
<dbReference type="SUPFAM" id="SSF51735">
    <property type="entry name" value="NAD(P)-binding Rossmann-fold domains"/>
    <property type="match status" value="1"/>
</dbReference>
<evidence type="ECO:0000256" key="1">
    <source>
        <dbReference type="ARBA" id="ARBA00010928"/>
    </source>
</evidence>
<dbReference type="InterPro" id="IPR000683">
    <property type="entry name" value="Gfo/Idh/MocA-like_OxRdtase_N"/>
</dbReference>
<dbReference type="PANTHER" id="PTHR46368:SF4">
    <property type="entry name" value="OS10G0403700 PROTEIN"/>
    <property type="match status" value="1"/>
</dbReference>
<protein>
    <recommendedName>
        <fullName evidence="6">Gfo/Idh/MocA-like oxidoreductase N-terminal domain-containing protein</fullName>
    </recommendedName>
</protein>
<evidence type="ECO:0000259" key="2">
    <source>
        <dbReference type="Pfam" id="PF01408"/>
    </source>
</evidence>
<accession>A0AAV1I2K3</accession>
<dbReference type="GO" id="GO:0000166">
    <property type="term" value="F:nucleotide binding"/>
    <property type="evidence" value="ECO:0007669"/>
    <property type="project" value="InterPro"/>
</dbReference>
<feature type="domain" description="GFO/IDH/MocA-like oxidoreductase" evidence="3">
    <location>
        <begin position="146"/>
        <end position="260"/>
    </location>
</feature>
<evidence type="ECO:0000313" key="4">
    <source>
        <dbReference type="EMBL" id="CAK0774172.1"/>
    </source>
</evidence>
<evidence type="ECO:0008006" key="6">
    <source>
        <dbReference type="Google" id="ProtNLM"/>
    </source>
</evidence>
<dbReference type="PANTHER" id="PTHR46368">
    <property type="match status" value="1"/>
</dbReference>
<dbReference type="Gene3D" id="3.40.50.720">
    <property type="entry name" value="NAD(P)-binding Rossmann-like Domain"/>
    <property type="match status" value="1"/>
</dbReference>
<proteinExistence type="inferred from homology"/>
<comment type="caution">
    <text evidence="4">The sequence shown here is derived from an EMBL/GenBank/DDBJ whole genome shotgun (WGS) entry which is preliminary data.</text>
</comment>
<dbReference type="Proteomes" id="UP001314263">
    <property type="component" value="Unassembled WGS sequence"/>
</dbReference>
<reference evidence="4 5" key="1">
    <citation type="submission" date="2023-10" db="EMBL/GenBank/DDBJ databases">
        <authorList>
            <person name="Maclean D."/>
            <person name="Macfadyen A."/>
        </authorList>
    </citation>
    <scope>NUCLEOTIDE SEQUENCE [LARGE SCALE GENOMIC DNA]</scope>
</reference>
<gene>
    <name evidence="4" type="ORF">CVIRNUC_004142</name>
</gene>
<feature type="domain" description="Gfo/Idh/MocA-like oxidoreductase N-terminal" evidence="2">
    <location>
        <begin position="7"/>
        <end position="126"/>
    </location>
</feature>
<dbReference type="InterPro" id="IPR055170">
    <property type="entry name" value="GFO_IDH_MocA-like_dom"/>
</dbReference>
<dbReference type="InterPro" id="IPR036291">
    <property type="entry name" value="NAD(P)-bd_dom_sf"/>
</dbReference>
<dbReference type="EMBL" id="CAUYUE010000005">
    <property type="protein sequence ID" value="CAK0774172.1"/>
    <property type="molecule type" value="Genomic_DNA"/>
</dbReference>
<sequence>MGDESIGIGILGTAAIARKNIRAIKLARNGLEVVAVGSRSKEKAASYIKEVEGADGALAYGSYEEVLDEPSVQAVYIPLPTSMHLEWVQKAAAKGKHVLLEKPIAMSNEETELMVKACSEAGVQLMDGTMWMHNPRALHMRSVLDDARAVGRLRTVTSSFAFSGSEEFLKGDIRTAKDLDGLGCLGDMGWYCIRAILWAYGWDFPHTVQASPGCSFTASDVPLHISATLLFDGDRTAFFECGFDRAPVQYLEVAGTSGVLRVEDFVIPRSEKTAQFQVRDGAFLADRATRVSQAAEERTVYLDRPQETLMWETFGKCIRAIKAGTSPEEWWPKLAAITNRVVLAVEESARNECRPVKLV</sequence>
<dbReference type="Pfam" id="PF01408">
    <property type="entry name" value="GFO_IDH_MocA"/>
    <property type="match status" value="1"/>
</dbReference>
<comment type="similarity">
    <text evidence="1">Belongs to the Gfo/Idh/MocA family.</text>
</comment>
<dbReference type="Gene3D" id="3.30.360.10">
    <property type="entry name" value="Dihydrodipicolinate Reductase, domain 2"/>
    <property type="match status" value="1"/>
</dbReference>
<dbReference type="Pfam" id="PF22725">
    <property type="entry name" value="GFO_IDH_MocA_C3"/>
    <property type="match status" value="1"/>
</dbReference>
<evidence type="ECO:0000313" key="5">
    <source>
        <dbReference type="Proteomes" id="UP001314263"/>
    </source>
</evidence>
<organism evidence="4 5">
    <name type="scientific">Coccomyxa viridis</name>
    <dbReference type="NCBI Taxonomy" id="1274662"/>
    <lineage>
        <taxon>Eukaryota</taxon>
        <taxon>Viridiplantae</taxon>
        <taxon>Chlorophyta</taxon>
        <taxon>core chlorophytes</taxon>
        <taxon>Trebouxiophyceae</taxon>
        <taxon>Trebouxiophyceae incertae sedis</taxon>
        <taxon>Coccomyxaceae</taxon>
        <taxon>Coccomyxa</taxon>
    </lineage>
</organism>